<comment type="subcellular location">
    <subcellularLocation>
        <location evidence="1">Cell outer membrane</location>
        <topology evidence="1">Multi-pass membrane protein</topology>
    </subcellularLocation>
</comment>
<dbReference type="PANTHER" id="PTHR34501">
    <property type="entry name" value="PROTEIN YDDL-RELATED"/>
    <property type="match status" value="1"/>
</dbReference>
<proteinExistence type="predicted"/>
<dbReference type="SUPFAM" id="SSF56935">
    <property type="entry name" value="Porins"/>
    <property type="match status" value="1"/>
</dbReference>
<sequence>MEKTLAIIAISTLAIQTANAATIYNGDDGRVDITGKVQYEAGALKYDKQDKAQRLNFGGDGTARLGTWFRYHLSEDVDLLGKLEWQFNAEDENDAKTDSLDVRYAWLGFSYRDQLEMAIGRTKSPTSQLVDVTDIFELFGSAANGNRINGIKSFESKKDDQLTLGLNYDRWDLRASYVFEDERRPRETESGHRDYQYSFSARYRADMGVDLVTAYERQSFQGTTPLLGDLTSWGVGVGYQHNSLYLGAIGGHKSMQAGNNEEFSSTFYELASAYQLGEFLVMAGYNKEKGEDNLASEGTRVDEYVFGVSYQLMPRAKIYAEYNIDRIKLDNRSRDDLYGIGVELKF</sequence>
<keyword evidence="7" id="KW-1185">Reference proteome</keyword>
<dbReference type="CDD" id="cd00342">
    <property type="entry name" value="gram_neg_porins"/>
    <property type="match status" value="1"/>
</dbReference>
<dbReference type="PANTHER" id="PTHR34501:SF2">
    <property type="entry name" value="OUTER MEMBRANE PORIN F-RELATED"/>
    <property type="match status" value="1"/>
</dbReference>
<evidence type="ECO:0000256" key="3">
    <source>
        <dbReference type="ARBA" id="ARBA00023136"/>
    </source>
</evidence>
<keyword evidence="2 4" id="KW-0732">Signal</keyword>
<dbReference type="InterPro" id="IPR023614">
    <property type="entry name" value="Porin_dom_sf"/>
</dbReference>
<evidence type="ECO:0000313" key="6">
    <source>
        <dbReference type="EMBL" id="PCF97400.1"/>
    </source>
</evidence>
<dbReference type="AlphaFoldDB" id="A0A2A4HRH2"/>
<protein>
    <recommendedName>
        <fullName evidence="5">Porin domain-containing protein</fullName>
    </recommendedName>
</protein>
<feature type="domain" description="Porin" evidence="5">
    <location>
        <begin position="16"/>
        <end position="323"/>
    </location>
</feature>
<keyword evidence="3" id="KW-0472">Membrane</keyword>
<dbReference type="OrthoDB" id="784582at2"/>
<comment type="caution">
    <text evidence="6">The sequence shown here is derived from an EMBL/GenBank/DDBJ whole genome shotgun (WGS) entry which is preliminary data.</text>
</comment>
<accession>A0A2A4HRH2</accession>
<gene>
    <name evidence="6" type="ORF">CPA45_01280</name>
</gene>
<evidence type="ECO:0000256" key="1">
    <source>
        <dbReference type="ARBA" id="ARBA00004571"/>
    </source>
</evidence>
<reference evidence="7" key="1">
    <citation type="submission" date="2017-09" db="EMBL/GenBank/DDBJ databases">
        <authorList>
            <person name="Cho G.-S."/>
            <person name="Oguntoyinbo F.A."/>
            <person name="Cnockaert M."/>
            <person name="Kabisch J."/>
            <person name="Neve H."/>
            <person name="Bockelmann W."/>
            <person name="Wenning M."/>
            <person name="Franz C.M."/>
            <person name="Vandamme P."/>
        </authorList>
    </citation>
    <scope>NUCLEOTIDE SEQUENCE [LARGE SCALE GENOMIC DNA]</scope>
    <source>
        <strain evidence="7">MBT G8648</strain>
    </source>
</reference>
<feature type="signal peptide" evidence="4">
    <location>
        <begin position="1"/>
        <end position="20"/>
    </location>
</feature>
<dbReference type="Pfam" id="PF13609">
    <property type="entry name" value="Porin_4"/>
    <property type="match status" value="1"/>
</dbReference>
<feature type="chain" id="PRO_5012088056" description="Porin domain-containing protein" evidence="4">
    <location>
        <begin position="21"/>
        <end position="346"/>
    </location>
</feature>
<dbReference type="Gene3D" id="2.40.160.10">
    <property type="entry name" value="Porin"/>
    <property type="match status" value="1"/>
</dbReference>
<dbReference type="GO" id="GO:0015288">
    <property type="term" value="F:porin activity"/>
    <property type="evidence" value="ECO:0007669"/>
    <property type="project" value="InterPro"/>
</dbReference>
<evidence type="ECO:0000256" key="4">
    <source>
        <dbReference type="SAM" id="SignalP"/>
    </source>
</evidence>
<evidence type="ECO:0000259" key="5">
    <source>
        <dbReference type="Pfam" id="PF13609"/>
    </source>
</evidence>
<dbReference type="InterPro" id="IPR033900">
    <property type="entry name" value="Gram_neg_porin_domain"/>
</dbReference>
<dbReference type="GO" id="GO:0009279">
    <property type="term" value="C:cell outer membrane"/>
    <property type="evidence" value="ECO:0007669"/>
    <property type="project" value="UniProtKB-SubCell"/>
</dbReference>
<evidence type="ECO:0000256" key="2">
    <source>
        <dbReference type="ARBA" id="ARBA00022729"/>
    </source>
</evidence>
<evidence type="ECO:0000313" key="7">
    <source>
        <dbReference type="Proteomes" id="UP000218677"/>
    </source>
</evidence>
<dbReference type="Proteomes" id="UP000218677">
    <property type="component" value="Unassembled WGS sequence"/>
</dbReference>
<name>A0A2A4HRH2_9GAMM</name>
<dbReference type="RefSeq" id="WP_096649593.1">
    <property type="nucleotide sequence ID" value="NZ_NWUX01000001.1"/>
</dbReference>
<dbReference type="InterPro" id="IPR050298">
    <property type="entry name" value="Gram-neg_bact_OMP"/>
</dbReference>
<organism evidence="6 7">
    <name type="scientific">Vreelandella nigrificans</name>
    <dbReference type="NCBI Taxonomy" id="2042704"/>
    <lineage>
        <taxon>Bacteria</taxon>
        <taxon>Pseudomonadati</taxon>
        <taxon>Pseudomonadota</taxon>
        <taxon>Gammaproteobacteria</taxon>
        <taxon>Oceanospirillales</taxon>
        <taxon>Halomonadaceae</taxon>
        <taxon>Vreelandella</taxon>
    </lineage>
</organism>
<dbReference type="EMBL" id="NWUX01000001">
    <property type="protein sequence ID" value="PCF97400.1"/>
    <property type="molecule type" value="Genomic_DNA"/>
</dbReference>